<dbReference type="Pfam" id="PF08517">
    <property type="entry name" value="AXH"/>
    <property type="match status" value="1"/>
</dbReference>
<feature type="compositionally biased region" description="Low complexity" evidence="9">
    <location>
        <begin position="701"/>
        <end position="715"/>
    </location>
</feature>
<feature type="domain" description="AXH" evidence="10">
    <location>
        <begin position="474"/>
        <end position="606"/>
    </location>
</feature>
<name>A0A6P6KHJ0_CARAU</name>
<feature type="compositionally biased region" description="Basic and acidic residues" evidence="9">
    <location>
        <begin position="265"/>
        <end position="290"/>
    </location>
</feature>
<keyword evidence="11" id="KW-1185">Reference proteome</keyword>
<comment type="subcellular location">
    <subcellularLocation>
        <location evidence="1">Nucleus</location>
    </subcellularLocation>
</comment>
<dbReference type="GO" id="GO:0006355">
    <property type="term" value="P:regulation of DNA-templated transcription"/>
    <property type="evidence" value="ECO:0007669"/>
    <property type="project" value="InterPro"/>
</dbReference>
<feature type="region of interest" description="Disordered" evidence="9">
    <location>
        <begin position="1"/>
        <end position="71"/>
    </location>
</feature>
<dbReference type="InterPro" id="IPR020997">
    <property type="entry name" value="Ataxin-1_N"/>
</dbReference>
<evidence type="ECO:0000256" key="3">
    <source>
        <dbReference type="ARBA" id="ARBA00022491"/>
    </source>
</evidence>
<dbReference type="InterPro" id="IPR043404">
    <property type="entry name" value="ATAXIN1-like"/>
</dbReference>
<feature type="compositionally biased region" description="Basic and acidic residues" evidence="9">
    <location>
        <begin position="1"/>
        <end position="19"/>
    </location>
</feature>
<feature type="region of interest" description="Disordered" evidence="9">
    <location>
        <begin position="265"/>
        <end position="337"/>
    </location>
</feature>
<keyword evidence="3" id="KW-0678">Repressor</keyword>
<feature type="compositionally biased region" description="Low complexity" evidence="9">
    <location>
        <begin position="605"/>
        <end position="616"/>
    </location>
</feature>
<accession>A0A6P6KHJ0</accession>
<evidence type="ECO:0000256" key="8">
    <source>
        <dbReference type="ARBA" id="ARBA00023242"/>
    </source>
</evidence>
<dbReference type="PANTHER" id="PTHR13392">
    <property type="entry name" value="ATAXIN 1"/>
    <property type="match status" value="1"/>
</dbReference>
<feature type="compositionally biased region" description="Pro residues" evidence="9">
    <location>
        <begin position="629"/>
        <end position="641"/>
    </location>
</feature>
<evidence type="ECO:0000313" key="11">
    <source>
        <dbReference type="Proteomes" id="UP000515129"/>
    </source>
</evidence>
<feature type="compositionally biased region" description="Polar residues" evidence="9">
    <location>
        <begin position="617"/>
        <end position="626"/>
    </location>
</feature>
<evidence type="ECO:0000256" key="4">
    <source>
        <dbReference type="ARBA" id="ARBA00022553"/>
    </source>
</evidence>
<evidence type="ECO:0000313" key="12">
    <source>
        <dbReference type="RefSeq" id="XP_026071743.1"/>
    </source>
</evidence>
<evidence type="ECO:0000259" key="10">
    <source>
        <dbReference type="PROSITE" id="PS51148"/>
    </source>
</evidence>
<keyword evidence="7" id="KW-0804">Transcription</keyword>
<feature type="region of interest" description="Disordered" evidence="9">
    <location>
        <begin position="442"/>
        <end position="484"/>
    </location>
</feature>
<organism evidence="11 12">
    <name type="scientific">Carassius auratus</name>
    <name type="common">Goldfish</name>
    <dbReference type="NCBI Taxonomy" id="7957"/>
    <lineage>
        <taxon>Eukaryota</taxon>
        <taxon>Metazoa</taxon>
        <taxon>Chordata</taxon>
        <taxon>Craniata</taxon>
        <taxon>Vertebrata</taxon>
        <taxon>Euteleostomi</taxon>
        <taxon>Actinopterygii</taxon>
        <taxon>Neopterygii</taxon>
        <taxon>Teleostei</taxon>
        <taxon>Ostariophysi</taxon>
        <taxon>Cypriniformes</taxon>
        <taxon>Cyprinidae</taxon>
        <taxon>Cyprininae</taxon>
        <taxon>Carassius</taxon>
    </lineage>
</organism>
<feature type="compositionally biased region" description="Basic and acidic residues" evidence="9">
    <location>
        <begin position="310"/>
        <end position="322"/>
    </location>
</feature>
<keyword evidence="8" id="KW-0539">Nucleus</keyword>
<sequence>MKPVHERNQECLPPKKRDLPVNNNNNNTSTINNNNSSISGGVGGSGSIGSAGGEDAPSSQSSGVSGEGSGEWVRAQQSMHYGVDGGEGLVGLPVDQYSMLYKVALPAGTYSPTSLHPVLSHISPAYTVPSLQHTSVPYSQIGIAQIPHSSLQFVSSPYAAAVPFAVPPGFVPSHMIPPQSAISQPHSVSHLVPYPSVIQEGVGSSQQQASTHAYTKMGVPLVLNSNQTATQAQLGTVGMLPAGELSPRAVYYHPTIRGVQLQRDLHSSSMEQEREVNGGDREHGGRESHQDAVYSARSAQLLQASAPEPQQDKSLKSRRPEGRMSPGQRSTPDTDLEVQQVVGRLASPVHGMSRKEATHVPLNLSQTSQRRGREIQGEVRTLYASNPAESRAQTQQYVQQGHAVILANGQPVLVPLDYHHQQQPQQHFQSNDVAPATYPKAMETASCPPERSVVDLPPQQGQQPSQQPPGTFPQTPTLAPSGPSHFMKGAIIQLATGELKRVEDLQTQDFVRSAEVSGGLKIDSSMVVDIRASQQRRGLVALHFNVGEQQSKVTIDVPPEHPFFVFGQGWSSCSPERTAQLYGLTCHHLQVGDVCVSVTLQQQAASQQKPPQQVQARTPTKVNSTSGAPPQPMGPPAPQHTPRPQSQLKIERIHREKDRDKEEPMQVGGSRQSDVPPRPNRTSADHTRSQSNYCLHTEGQAPPGAAAGASSVGASQRRWSAPGFQRYSIKNEEGGSLASAATSGSSRLSFIPQEIKLSIEGRSNAGK</sequence>
<dbReference type="PANTHER" id="PTHR13392:SF6">
    <property type="entry name" value="ATAXIN-1-LIKE"/>
    <property type="match status" value="1"/>
</dbReference>
<dbReference type="OrthoDB" id="10000452at2759"/>
<dbReference type="InterPro" id="IPR036096">
    <property type="entry name" value="Ataxin_AXH_dom_sf"/>
</dbReference>
<dbReference type="GeneID" id="113051831"/>
<proteinExistence type="inferred from homology"/>
<dbReference type="SUPFAM" id="SSF102031">
    <property type="entry name" value="AXH domain"/>
    <property type="match status" value="1"/>
</dbReference>
<dbReference type="Pfam" id="PF12547">
    <property type="entry name" value="ATXN-1_C"/>
    <property type="match status" value="1"/>
</dbReference>
<dbReference type="Proteomes" id="UP000515129">
    <property type="component" value="Chromosome 32"/>
</dbReference>
<feature type="compositionally biased region" description="Low complexity" evidence="9">
    <location>
        <begin position="21"/>
        <end position="39"/>
    </location>
</feature>
<reference evidence="12" key="1">
    <citation type="submission" date="2025-08" db="UniProtKB">
        <authorList>
            <consortium name="RefSeq"/>
        </authorList>
    </citation>
    <scope>IDENTIFICATION</scope>
    <source>
        <strain evidence="12">Wakin</strain>
        <tissue evidence="12">Muscle</tissue>
    </source>
</reference>
<dbReference type="Gene3D" id="2.170.16.10">
    <property type="entry name" value="Hedgehog/Intein (Hint) domain"/>
    <property type="match status" value="1"/>
</dbReference>
<evidence type="ECO:0000256" key="6">
    <source>
        <dbReference type="ARBA" id="ARBA00023125"/>
    </source>
</evidence>
<protein>
    <submittedName>
        <fullName evidence="12">Ataxin-1-like</fullName>
    </submittedName>
</protein>
<keyword evidence="5" id="KW-0805">Transcription regulation</keyword>
<dbReference type="AlphaFoldDB" id="A0A6P6KHJ0"/>
<dbReference type="GO" id="GO:0003723">
    <property type="term" value="F:RNA binding"/>
    <property type="evidence" value="ECO:0007669"/>
    <property type="project" value="InterPro"/>
</dbReference>
<dbReference type="FunFam" id="2.170.16.10:FF:000010">
    <property type="entry name" value="Ataxin 1-like"/>
    <property type="match status" value="1"/>
</dbReference>
<evidence type="ECO:0000256" key="5">
    <source>
        <dbReference type="ARBA" id="ARBA00023015"/>
    </source>
</evidence>
<evidence type="ECO:0000256" key="1">
    <source>
        <dbReference type="ARBA" id="ARBA00004123"/>
    </source>
</evidence>
<dbReference type="InterPro" id="IPR003652">
    <property type="entry name" value="Ataxin_AXH_dom"/>
</dbReference>
<feature type="compositionally biased region" description="Basic and acidic residues" evidence="9">
    <location>
        <begin position="649"/>
        <end position="664"/>
    </location>
</feature>
<dbReference type="GO" id="GO:0005634">
    <property type="term" value="C:nucleus"/>
    <property type="evidence" value="ECO:0007669"/>
    <property type="project" value="UniProtKB-SubCell"/>
</dbReference>
<keyword evidence="4" id="KW-0597">Phosphoprotein</keyword>
<feature type="region of interest" description="Disordered" evidence="9">
    <location>
        <begin position="605"/>
        <end position="718"/>
    </location>
</feature>
<keyword evidence="6" id="KW-0238">DNA-binding</keyword>
<dbReference type="PROSITE" id="PS51148">
    <property type="entry name" value="AXH"/>
    <property type="match status" value="1"/>
</dbReference>
<dbReference type="KEGG" id="caua:113051831"/>
<feature type="compositionally biased region" description="Gly residues" evidence="9">
    <location>
        <begin position="40"/>
        <end position="52"/>
    </location>
</feature>
<dbReference type="SMART" id="SM00536">
    <property type="entry name" value="AXH"/>
    <property type="match status" value="1"/>
</dbReference>
<comment type="similarity">
    <text evidence="2">Belongs to the ATXN1 family.</text>
</comment>
<gene>
    <name evidence="12" type="primary">LOC113051831</name>
</gene>
<dbReference type="RefSeq" id="XP_026071743.1">
    <property type="nucleotide sequence ID" value="XM_026215958.1"/>
</dbReference>
<feature type="compositionally biased region" description="Low complexity" evidence="9">
    <location>
        <begin position="295"/>
        <end position="306"/>
    </location>
</feature>
<dbReference type="GO" id="GO:0003677">
    <property type="term" value="F:DNA binding"/>
    <property type="evidence" value="ECO:0007669"/>
    <property type="project" value="UniProtKB-KW"/>
</dbReference>
<evidence type="ECO:0000256" key="7">
    <source>
        <dbReference type="ARBA" id="ARBA00023163"/>
    </source>
</evidence>
<evidence type="ECO:0000256" key="9">
    <source>
        <dbReference type="SAM" id="MobiDB-lite"/>
    </source>
</evidence>
<evidence type="ECO:0000256" key="2">
    <source>
        <dbReference type="ARBA" id="ARBA00007348"/>
    </source>
</evidence>